<evidence type="ECO:0000313" key="1">
    <source>
        <dbReference type="EMBL" id="MXU92948.1"/>
    </source>
</evidence>
<accession>A0A6B0UUJ0</accession>
<reference evidence="1" key="1">
    <citation type="submission" date="2019-12" db="EMBL/GenBank/DDBJ databases">
        <title>An insight into the sialome of adult female Ixodes ricinus ticks feeding for 6 days.</title>
        <authorList>
            <person name="Perner J."/>
            <person name="Ribeiro J.M.C."/>
        </authorList>
    </citation>
    <scope>NUCLEOTIDE SEQUENCE</scope>
    <source>
        <strain evidence="1">Semi-engorged</strain>
        <tissue evidence="1">Salivary glands</tissue>
    </source>
</reference>
<proteinExistence type="predicted"/>
<sequence>MSAFCGAPRSPPILILTCIGAEASMPGAHLAAPSRLLLKRLRKPRALSSPHRAESYTPRAASFPAVPRRGVAKRVHLPRRPRCPGGQPPWRSGGTCTWPRSWPASWERVHTLSAGGAAAPIYRTPDVTRSCLPTRPCTT</sequence>
<dbReference type="EMBL" id="GIFC01010865">
    <property type="protein sequence ID" value="MXU92948.1"/>
    <property type="molecule type" value="Transcribed_RNA"/>
</dbReference>
<protein>
    <submittedName>
        <fullName evidence="1">Uncharacterized protein</fullName>
    </submittedName>
</protein>
<name>A0A6B0UUJ0_IXORI</name>
<organism evidence="1">
    <name type="scientific">Ixodes ricinus</name>
    <name type="common">Common tick</name>
    <name type="synonym">Acarus ricinus</name>
    <dbReference type="NCBI Taxonomy" id="34613"/>
    <lineage>
        <taxon>Eukaryota</taxon>
        <taxon>Metazoa</taxon>
        <taxon>Ecdysozoa</taxon>
        <taxon>Arthropoda</taxon>
        <taxon>Chelicerata</taxon>
        <taxon>Arachnida</taxon>
        <taxon>Acari</taxon>
        <taxon>Parasitiformes</taxon>
        <taxon>Ixodida</taxon>
        <taxon>Ixodoidea</taxon>
        <taxon>Ixodidae</taxon>
        <taxon>Ixodinae</taxon>
        <taxon>Ixodes</taxon>
    </lineage>
</organism>
<dbReference type="AlphaFoldDB" id="A0A6B0UUJ0"/>